<gene>
    <name evidence="1" type="ORF">AWB78_07727</name>
</gene>
<dbReference type="EMBL" id="FCOX02000092">
    <property type="protein sequence ID" value="SAL05834.1"/>
    <property type="molecule type" value="Genomic_DNA"/>
</dbReference>
<evidence type="ECO:0000313" key="2">
    <source>
        <dbReference type="Proteomes" id="UP000071859"/>
    </source>
</evidence>
<dbReference type="Proteomes" id="UP000071859">
    <property type="component" value="Unassembled WGS sequence"/>
</dbReference>
<name>A0A158EG92_9BURK</name>
<accession>A0A158EG92</accession>
<reference evidence="1" key="1">
    <citation type="submission" date="2016-01" db="EMBL/GenBank/DDBJ databases">
        <authorList>
            <person name="Peeters C."/>
        </authorList>
    </citation>
    <scope>NUCLEOTIDE SEQUENCE</scope>
    <source>
        <strain evidence="1">LMG 29321</strain>
    </source>
</reference>
<dbReference type="AlphaFoldDB" id="A0A158EG92"/>
<keyword evidence="2" id="KW-1185">Reference proteome</keyword>
<sequence>MTQGEVVDFSVPQRALASRVSEVLTAYERLVLTFIEWAHPSWLTPYEPLIHALRKEVHAGKLAHAIMHTRADHPADSVMRVGLDPAELELAWVGPDDIAILCLLRALFHRRTEIRRLIDKRSLLHLQSLAPMQVVDYLREIPGATELSTQMDDRSMDPLIAMQRNALQWEGMCLLLREHQRSIGLASLWRFNFDRALSIPVWIARLTGPAEREGGQRFAEIAISLRGLMKC</sequence>
<organism evidence="1 2">
    <name type="scientific">Caballeronia calidae</name>
    <dbReference type="NCBI Taxonomy" id="1777139"/>
    <lineage>
        <taxon>Bacteria</taxon>
        <taxon>Pseudomonadati</taxon>
        <taxon>Pseudomonadota</taxon>
        <taxon>Betaproteobacteria</taxon>
        <taxon>Burkholderiales</taxon>
        <taxon>Burkholderiaceae</taxon>
        <taxon>Caballeronia</taxon>
    </lineage>
</organism>
<dbReference type="InterPro" id="IPR013393">
    <property type="entry name" value="T3SS_HrpB4"/>
</dbReference>
<evidence type="ECO:0000313" key="1">
    <source>
        <dbReference type="EMBL" id="SAL05834.1"/>
    </source>
</evidence>
<protein>
    <submittedName>
        <fullName evidence="1">Bacterial type III secretion protein (HrpB4)</fullName>
    </submittedName>
</protein>
<comment type="caution">
    <text evidence="1">The sequence shown here is derived from an EMBL/GenBank/DDBJ whole genome shotgun (WGS) entry which is preliminary data.</text>
</comment>
<dbReference type="Pfam" id="PF09502">
    <property type="entry name" value="HrpB4"/>
    <property type="match status" value="1"/>
</dbReference>
<proteinExistence type="predicted"/>